<feature type="region of interest" description="Disordered" evidence="1">
    <location>
        <begin position="148"/>
        <end position="167"/>
    </location>
</feature>
<reference evidence="2" key="2">
    <citation type="submission" date="2015-06" db="UniProtKB">
        <authorList>
            <consortium name="EnsemblPlants"/>
        </authorList>
    </citation>
    <scope>IDENTIFICATION</scope>
    <source>
        <strain evidence="2">DM1-3 516 R44</strain>
    </source>
</reference>
<dbReference type="PaxDb" id="4113-PGSC0003DMT400089496"/>
<evidence type="ECO:0000313" key="3">
    <source>
        <dbReference type="Proteomes" id="UP000011115"/>
    </source>
</evidence>
<dbReference type="HOGENOM" id="CLU_1456860_0_0_1"/>
<evidence type="ECO:0000256" key="1">
    <source>
        <dbReference type="SAM" id="MobiDB-lite"/>
    </source>
</evidence>
<sequence>MENTGKPERPWVHYFRKGKARVLSSGLVVGDLGTKRAVKNNRFASLGEDTTDKVTSDDCTSSFPVITANVHERKETGEEIQTKETTKDWVNQVFGKTATDQAKGSDVKEIPANEKDNSIEKQIIVDKTAEEETNAKGVKEATIDNYQSIKQQSAEDSGGIENECDSEQVNNKEITVFQGHQVVQHT</sequence>
<dbReference type="InParanoid" id="M1DIA2"/>
<proteinExistence type="predicted"/>
<keyword evidence="3" id="KW-1185">Reference proteome</keyword>
<dbReference type="Gramene" id="PGSC0003DMT400089496">
    <property type="protein sequence ID" value="PGSC0003DMT400089496"/>
    <property type="gene ID" value="PGSC0003DMG400039067"/>
</dbReference>
<dbReference type="Proteomes" id="UP000011115">
    <property type="component" value="Unassembled WGS sequence"/>
</dbReference>
<dbReference type="AlphaFoldDB" id="M1DIA2"/>
<reference evidence="3" key="1">
    <citation type="journal article" date="2011" name="Nature">
        <title>Genome sequence and analysis of the tuber crop potato.</title>
        <authorList>
            <consortium name="The Potato Genome Sequencing Consortium"/>
        </authorList>
    </citation>
    <scope>NUCLEOTIDE SEQUENCE [LARGE SCALE GENOMIC DNA]</scope>
    <source>
        <strain evidence="3">cv. DM1-3 516 R44</strain>
    </source>
</reference>
<dbReference type="EnsemblPlants" id="PGSC0003DMT400089496">
    <property type="protein sequence ID" value="PGSC0003DMT400089496"/>
    <property type="gene ID" value="PGSC0003DMG400039067"/>
</dbReference>
<protein>
    <submittedName>
        <fullName evidence="2">Uncharacterized protein</fullName>
    </submittedName>
</protein>
<evidence type="ECO:0000313" key="2">
    <source>
        <dbReference type="EnsemblPlants" id="PGSC0003DMT400089496"/>
    </source>
</evidence>
<organism evidence="2 3">
    <name type="scientific">Solanum tuberosum</name>
    <name type="common">Potato</name>
    <dbReference type="NCBI Taxonomy" id="4113"/>
    <lineage>
        <taxon>Eukaryota</taxon>
        <taxon>Viridiplantae</taxon>
        <taxon>Streptophyta</taxon>
        <taxon>Embryophyta</taxon>
        <taxon>Tracheophyta</taxon>
        <taxon>Spermatophyta</taxon>
        <taxon>Magnoliopsida</taxon>
        <taxon>eudicotyledons</taxon>
        <taxon>Gunneridae</taxon>
        <taxon>Pentapetalae</taxon>
        <taxon>asterids</taxon>
        <taxon>lamiids</taxon>
        <taxon>Solanales</taxon>
        <taxon>Solanaceae</taxon>
        <taxon>Solanoideae</taxon>
        <taxon>Solaneae</taxon>
        <taxon>Solanum</taxon>
    </lineage>
</organism>
<name>M1DIA2_SOLTU</name>
<accession>M1DIA2</accession>